<comment type="similarity">
    <text evidence="1">Belongs to the carbohydrate kinase PfkB family.</text>
</comment>
<evidence type="ECO:0000256" key="1">
    <source>
        <dbReference type="ARBA" id="ARBA00010688"/>
    </source>
</evidence>
<keyword evidence="4 8" id="KW-0418">Kinase</keyword>
<dbReference type="InterPro" id="IPR002173">
    <property type="entry name" value="Carboh/pur_kinase_PfkB_CS"/>
</dbReference>
<dbReference type="GO" id="GO:0005524">
    <property type="term" value="F:ATP binding"/>
    <property type="evidence" value="ECO:0007669"/>
    <property type="project" value="UniProtKB-KW"/>
</dbReference>
<evidence type="ECO:0000256" key="2">
    <source>
        <dbReference type="ARBA" id="ARBA00022679"/>
    </source>
</evidence>
<accession>A0A553ZGZ1</accession>
<dbReference type="EMBL" id="VKLS01000140">
    <property type="protein sequence ID" value="TSB40692.1"/>
    <property type="molecule type" value="Genomic_DNA"/>
</dbReference>
<organism evidence="8 9">
    <name type="scientific">Streptomyces benahoarensis</name>
    <dbReference type="NCBI Taxonomy" id="2595054"/>
    <lineage>
        <taxon>Bacteria</taxon>
        <taxon>Bacillati</taxon>
        <taxon>Actinomycetota</taxon>
        <taxon>Actinomycetes</taxon>
        <taxon>Kitasatosporales</taxon>
        <taxon>Streptomycetaceae</taxon>
        <taxon>Streptomyces</taxon>
    </lineage>
</organism>
<dbReference type="CDD" id="cd01164">
    <property type="entry name" value="FruK_PfkB_like"/>
    <property type="match status" value="1"/>
</dbReference>
<proteinExistence type="inferred from homology"/>
<dbReference type="InterPro" id="IPR029056">
    <property type="entry name" value="Ribokinase-like"/>
</dbReference>
<dbReference type="InterPro" id="IPR017583">
    <property type="entry name" value="Tagatose/fructose_Pkinase"/>
</dbReference>
<feature type="domain" description="Carbohydrate kinase PfkB" evidence="7">
    <location>
        <begin position="95"/>
        <end position="378"/>
    </location>
</feature>
<keyword evidence="3" id="KW-0547">Nucleotide-binding</keyword>
<keyword evidence="9" id="KW-1185">Reference proteome</keyword>
<feature type="region of interest" description="Disordered" evidence="6">
    <location>
        <begin position="1"/>
        <end position="61"/>
    </location>
</feature>
<feature type="compositionally biased region" description="Basic and acidic residues" evidence="6">
    <location>
        <begin position="45"/>
        <end position="60"/>
    </location>
</feature>
<evidence type="ECO:0000256" key="3">
    <source>
        <dbReference type="ARBA" id="ARBA00022741"/>
    </source>
</evidence>
<name>A0A553ZGZ1_9ACTN</name>
<gene>
    <name evidence="8" type="ORF">FNZ23_13785</name>
</gene>
<keyword evidence="2 8" id="KW-0808">Transferase</keyword>
<protein>
    <submittedName>
        <fullName evidence="8">Hexose kinase</fullName>
        <ecNumber evidence="8">2.7.1.-</ecNumber>
    </submittedName>
</protein>
<dbReference type="PANTHER" id="PTHR46566">
    <property type="entry name" value="1-PHOSPHOFRUCTOKINASE-RELATED"/>
    <property type="match status" value="1"/>
</dbReference>
<evidence type="ECO:0000256" key="4">
    <source>
        <dbReference type="ARBA" id="ARBA00022777"/>
    </source>
</evidence>
<dbReference type="NCBIfam" id="TIGR03168">
    <property type="entry name" value="1-PFK"/>
    <property type="match status" value="1"/>
</dbReference>
<dbReference type="OrthoDB" id="9801219at2"/>
<dbReference type="PROSITE" id="PS00583">
    <property type="entry name" value="PFKB_KINASES_1"/>
    <property type="match status" value="1"/>
</dbReference>
<keyword evidence="5" id="KW-0067">ATP-binding</keyword>
<dbReference type="EC" id="2.7.1.-" evidence="8"/>
<sequence length="406" mass="42438">MPSRGRQTPQAAPRPRRADRPAVGSGRLCRGHGGCGRAPRRAGCRVREGAGRRRGDRHAGDVGLLQHGRDRKCPCIRSGAMTPPGPSVLTLTMNPAVDLCWEVASLVDVGKNRARVRSVAAGGGGINVARDVVRLGGRATAVHTAGGAIGRRLNRLLDDEGINHISVGIDEETREALVLCVAESRRSYHLVPPGPRLHDREGRRCLDVLAQAIGGCRYVVASGSLPDGLPGDFYAAVARRVKETGARLVLDTSGPALRGALAEGVFLLRCNQKEAADLTGREVCDFDDARAVNEHLLTTGAAEIAVTALGALGALCSTGQGHTELYAPPLPGEPLSDAGAGDSMVAALTTRLADGDDPVSACALGVAAAAASMLTPSTEPFDRETVQSLRPGVRARFQADAPRRSR</sequence>
<dbReference type="Gene3D" id="3.40.1190.20">
    <property type="match status" value="1"/>
</dbReference>
<dbReference type="AlphaFoldDB" id="A0A553ZGZ1"/>
<dbReference type="RefSeq" id="WP_143942324.1">
    <property type="nucleotide sequence ID" value="NZ_VKLS01000140.1"/>
</dbReference>
<dbReference type="InterPro" id="IPR011611">
    <property type="entry name" value="PfkB_dom"/>
</dbReference>
<reference evidence="8 9" key="1">
    <citation type="submission" date="2019-07" db="EMBL/GenBank/DDBJ databases">
        <title>Draft genome for Streptomyces benahoarensis MZ03-48.</title>
        <authorList>
            <person name="Gonzalez-Pimentel J.L."/>
        </authorList>
    </citation>
    <scope>NUCLEOTIDE SEQUENCE [LARGE SCALE GENOMIC DNA]</scope>
    <source>
        <strain evidence="8 9">MZ03-48</strain>
    </source>
</reference>
<dbReference type="GO" id="GO:0003872">
    <property type="term" value="F:6-phosphofructokinase activity"/>
    <property type="evidence" value="ECO:0007669"/>
    <property type="project" value="TreeGrafter"/>
</dbReference>
<feature type="region of interest" description="Disordered" evidence="6">
    <location>
        <begin position="377"/>
        <end position="406"/>
    </location>
</feature>
<dbReference type="PANTHER" id="PTHR46566:SF2">
    <property type="entry name" value="ATP-DEPENDENT 6-PHOSPHOFRUCTOKINASE ISOZYME 2"/>
    <property type="match status" value="1"/>
</dbReference>
<evidence type="ECO:0000313" key="8">
    <source>
        <dbReference type="EMBL" id="TSB40692.1"/>
    </source>
</evidence>
<evidence type="ECO:0000259" key="7">
    <source>
        <dbReference type="Pfam" id="PF00294"/>
    </source>
</evidence>
<dbReference type="GO" id="GO:0005829">
    <property type="term" value="C:cytosol"/>
    <property type="evidence" value="ECO:0007669"/>
    <property type="project" value="TreeGrafter"/>
</dbReference>
<evidence type="ECO:0000256" key="5">
    <source>
        <dbReference type="ARBA" id="ARBA00022840"/>
    </source>
</evidence>
<dbReference type="Proteomes" id="UP000320888">
    <property type="component" value="Unassembled WGS sequence"/>
</dbReference>
<dbReference type="SUPFAM" id="SSF53613">
    <property type="entry name" value="Ribokinase-like"/>
    <property type="match status" value="1"/>
</dbReference>
<comment type="caution">
    <text evidence="8">The sequence shown here is derived from an EMBL/GenBank/DDBJ whole genome shotgun (WGS) entry which is preliminary data.</text>
</comment>
<evidence type="ECO:0000313" key="9">
    <source>
        <dbReference type="Proteomes" id="UP000320888"/>
    </source>
</evidence>
<dbReference type="Pfam" id="PF00294">
    <property type="entry name" value="PfkB"/>
    <property type="match status" value="1"/>
</dbReference>
<evidence type="ECO:0000256" key="6">
    <source>
        <dbReference type="SAM" id="MobiDB-lite"/>
    </source>
</evidence>